<keyword evidence="1" id="KW-1133">Transmembrane helix</keyword>
<dbReference type="AlphaFoldDB" id="A0A857JDZ5"/>
<reference evidence="2 3" key="1">
    <citation type="submission" date="2020-01" db="EMBL/GenBank/DDBJ databases">
        <title>Genome sequencing of strain KACC 21265.</title>
        <authorList>
            <person name="Heo J."/>
            <person name="Kim S.-J."/>
            <person name="Kim J.-S."/>
            <person name="Hong S.-B."/>
            <person name="Kwon S.-W."/>
        </authorList>
    </citation>
    <scope>NUCLEOTIDE SEQUENCE [LARGE SCALE GENOMIC DNA]</scope>
    <source>
        <strain evidence="2 3">KACC 21265</strain>
    </source>
</reference>
<evidence type="ECO:0000313" key="2">
    <source>
        <dbReference type="EMBL" id="QHJ00999.1"/>
    </source>
</evidence>
<organism evidence="2 3">
    <name type="scientific">Xylophilus rhododendri</name>
    <dbReference type="NCBI Taxonomy" id="2697032"/>
    <lineage>
        <taxon>Bacteria</taxon>
        <taxon>Pseudomonadati</taxon>
        <taxon>Pseudomonadota</taxon>
        <taxon>Betaproteobacteria</taxon>
        <taxon>Burkholderiales</taxon>
        <taxon>Xylophilus</taxon>
    </lineage>
</organism>
<protein>
    <recommendedName>
        <fullName evidence="4">Na+/H+ antiporter</fullName>
    </recommendedName>
</protein>
<keyword evidence="1" id="KW-0812">Transmembrane</keyword>
<proteinExistence type="predicted"/>
<gene>
    <name evidence="2" type="ORF">GT347_25215</name>
</gene>
<feature type="transmembrane region" description="Helical" evidence="1">
    <location>
        <begin position="128"/>
        <end position="154"/>
    </location>
</feature>
<dbReference type="InterPro" id="IPR009978">
    <property type="entry name" value="Na_H_antiport_3"/>
</dbReference>
<keyword evidence="1" id="KW-0472">Membrane</keyword>
<feature type="transmembrane region" description="Helical" evidence="1">
    <location>
        <begin position="49"/>
        <end position="74"/>
    </location>
</feature>
<evidence type="ECO:0008006" key="4">
    <source>
        <dbReference type="Google" id="ProtNLM"/>
    </source>
</evidence>
<feature type="transmembrane region" description="Helical" evidence="1">
    <location>
        <begin position="325"/>
        <end position="352"/>
    </location>
</feature>
<feature type="transmembrane region" description="Helical" evidence="1">
    <location>
        <begin position="207"/>
        <end position="226"/>
    </location>
</feature>
<feature type="transmembrane region" description="Helical" evidence="1">
    <location>
        <begin position="166"/>
        <end position="187"/>
    </location>
</feature>
<name>A0A857JDZ5_9BURK</name>
<dbReference type="KEGG" id="xyk:GT347_25215"/>
<evidence type="ECO:0000313" key="3">
    <source>
        <dbReference type="Proteomes" id="UP000464787"/>
    </source>
</evidence>
<evidence type="ECO:0000256" key="1">
    <source>
        <dbReference type="SAM" id="Phobius"/>
    </source>
</evidence>
<accession>A0A857JDZ5</accession>
<dbReference type="EMBL" id="CP047650">
    <property type="protein sequence ID" value="QHJ00999.1"/>
    <property type="molecule type" value="Genomic_DNA"/>
</dbReference>
<feature type="transmembrane region" description="Helical" evidence="1">
    <location>
        <begin position="86"/>
        <end position="108"/>
    </location>
</feature>
<dbReference type="Pfam" id="PF07399">
    <property type="entry name" value="Na_H_antiport_3"/>
    <property type="match status" value="1"/>
</dbReference>
<dbReference type="Proteomes" id="UP000464787">
    <property type="component" value="Chromosome"/>
</dbReference>
<sequence length="417" mass="43429">MTPNAPFLDILAALLFAAALLHGFAAPRLLRLSLRFPRHAGLWRLIGQIEIAFALWALVLLLAIALVAGPAPALAHAGSYRYTEPLFVFVVMVIAASRPVLQAVLGAIDALAGALPARQAVARVWLGLAAVPMLGSLITGPAAMTIAALTLAPLVFRPDMPERLKYLALGVLFVNVSLGGMLTTLAPPARLAAAAGTWDEGLRLASFGWRAVLAMLANATLAAWALRAHLRTPREPAALREVPLPLMLAHLAFLAATVLLCRQAPAFLAVFLLYLGFTRASRRHQDPPLLRQALLAALFVAGLIVLGAGQQWWLQPALSALSPRLLFFGAAALSSLADNTTLACLAALVAGISEEARHSLLTGTLAGGGLTVFANGPNPGGVALLRHGFARASVGAPRLLLGAALPTLVALAALGLV</sequence>
<keyword evidence="3" id="KW-1185">Reference proteome</keyword>
<dbReference type="RefSeq" id="WP_160554808.1">
    <property type="nucleotide sequence ID" value="NZ_CP047650.1"/>
</dbReference>
<feature type="transmembrane region" description="Helical" evidence="1">
    <location>
        <begin position="396"/>
        <end position="416"/>
    </location>
</feature>
<feature type="transmembrane region" description="Helical" evidence="1">
    <location>
        <begin position="293"/>
        <end position="313"/>
    </location>
</feature>